<dbReference type="Pfam" id="PF12937">
    <property type="entry name" value="F-box-like"/>
    <property type="match status" value="1"/>
</dbReference>
<dbReference type="SUPFAM" id="SSF81383">
    <property type="entry name" value="F-box domain"/>
    <property type="match status" value="1"/>
</dbReference>
<organism evidence="2 3">
    <name type="scientific">Malus domestica</name>
    <name type="common">Apple</name>
    <name type="synonym">Pyrus malus</name>
    <dbReference type="NCBI Taxonomy" id="3750"/>
    <lineage>
        <taxon>Eukaryota</taxon>
        <taxon>Viridiplantae</taxon>
        <taxon>Streptophyta</taxon>
        <taxon>Embryophyta</taxon>
        <taxon>Tracheophyta</taxon>
        <taxon>Spermatophyta</taxon>
        <taxon>Magnoliopsida</taxon>
        <taxon>eudicotyledons</taxon>
        <taxon>Gunneridae</taxon>
        <taxon>Pentapetalae</taxon>
        <taxon>rosids</taxon>
        <taxon>fabids</taxon>
        <taxon>Rosales</taxon>
        <taxon>Rosaceae</taxon>
        <taxon>Amygdaloideae</taxon>
        <taxon>Maleae</taxon>
        <taxon>Malus</taxon>
    </lineage>
</organism>
<keyword evidence="3" id="KW-1185">Reference proteome</keyword>
<dbReference type="EMBL" id="RDQH01000334">
    <property type="protein sequence ID" value="RXH91095.1"/>
    <property type="molecule type" value="Genomic_DNA"/>
</dbReference>
<dbReference type="GO" id="GO:0019005">
    <property type="term" value="C:SCF ubiquitin ligase complex"/>
    <property type="evidence" value="ECO:0007669"/>
    <property type="project" value="TreeGrafter"/>
</dbReference>
<dbReference type="STRING" id="3750.A0A498J8F5"/>
<accession>A0A498J8F5</accession>
<protein>
    <recommendedName>
        <fullName evidence="1">F-box domain-containing protein</fullName>
    </recommendedName>
</protein>
<dbReference type="SMART" id="SM00256">
    <property type="entry name" value="FBOX"/>
    <property type="match status" value="1"/>
</dbReference>
<evidence type="ECO:0000313" key="2">
    <source>
        <dbReference type="EMBL" id="RXH91095.1"/>
    </source>
</evidence>
<dbReference type="GO" id="GO:0031146">
    <property type="term" value="P:SCF-dependent proteasomal ubiquitin-dependent protein catabolic process"/>
    <property type="evidence" value="ECO:0007669"/>
    <property type="project" value="InterPro"/>
</dbReference>
<dbReference type="PANTHER" id="PTHR16008:SF4">
    <property type="entry name" value="F-BOX ONLY PROTEIN 4"/>
    <property type="match status" value="1"/>
</dbReference>
<proteinExistence type="predicted"/>
<dbReference type="GO" id="GO:0000209">
    <property type="term" value="P:protein polyubiquitination"/>
    <property type="evidence" value="ECO:0007669"/>
    <property type="project" value="TreeGrafter"/>
</dbReference>
<evidence type="ECO:0000313" key="3">
    <source>
        <dbReference type="Proteomes" id="UP000290289"/>
    </source>
</evidence>
<dbReference type="PANTHER" id="PTHR16008">
    <property type="entry name" value="F-BOX ONLY PROTEIN 4"/>
    <property type="match status" value="1"/>
</dbReference>
<sequence length="344" mass="39793">MNFSLRFISSDVVYWRRRKNRTSSFYGWRERVKNRWCRFVPEALGVRVVCVMETPMRWKVEGAEEESPQQIFKSNTSSFTFQSRTQSTMGSLLPLHVPDDIALQIASLLQVWDLCALGSCSRFWRELCKSDCVWECLVRRRWPLLEFSDHGSSSSSSTAIEKPTSMGWRSFYIELHNEKAAIAAAVVQFVEKCSSSESLEVGEYQKAMRNLNQLQFGYQDVEMFLFKPKLTVLVNLLGLHYCLNWLRVPAECVLKALQSSKISERQVCVKWWTLGRWSHGYRMRDELCSRCFTLLDFGLAKQEEVLAVLYRGAVHEVLRVQICVADPSSTSWSCQGARREGKKT</sequence>
<evidence type="ECO:0000259" key="1">
    <source>
        <dbReference type="SMART" id="SM00256"/>
    </source>
</evidence>
<dbReference type="InterPro" id="IPR039588">
    <property type="entry name" value="FBXO4"/>
</dbReference>
<feature type="domain" description="F-box" evidence="1">
    <location>
        <begin position="97"/>
        <end position="137"/>
    </location>
</feature>
<dbReference type="AlphaFoldDB" id="A0A498J8F5"/>
<name>A0A498J8F5_MALDO</name>
<gene>
    <name evidence="2" type="ORF">DVH24_020118</name>
</gene>
<dbReference type="InterPro" id="IPR001810">
    <property type="entry name" value="F-box_dom"/>
</dbReference>
<dbReference type="Gene3D" id="1.20.1280.50">
    <property type="match status" value="1"/>
</dbReference>
<dbReference type="Proteomes" id="UP000290289">
    <property type="component" value="Chromosome 8"/>
</dbReference>
<dbReference type="InterPro" id="IPR036047">
    <property type="entry name" value="F-box-like_dom_sf"/>
</dbReference>
<reference evidence="2 3" key="1">
    <citation type="submission" date="2018-10" db="EMBL/GenBank/DDBJ databases">
        <title>A high-quality apple genome assembly.</title>
        <authorList>
            <person name="Hu J."/>
        </authorList>
    </citation>
    <scope>NUCLEOTIDE SEQUENCE [LARGE SCALE GENOMIC DNA]</scope>
    <source>
        <strain evidence="3">cv. HFTH1</strain>
        <tissue evidence="2">Young leaf</tissue>
    </source>
</reference>
<comment type="caution">
    <text evidence="2">The sequence shown here is derived from an EMBL/GenBank/DDBJ whole genome shotgun (WGS) entry which is preliminary data.</text>
</comment>